<dbReference type="EMBL" id="SNRY01000594">
    <property type="protein sequence ID" value="KAA6338710.1"/>
    <property type="molecule type" value="Genomic_DNA"/>
</dbReference>
<reference evidence="1" key="1">
    <citation type="submission" date="2019-03" db="EMBL/GenBank/DDBJ databases">
        <title>Single cell metagenomics reveals metabolic interactions within the superorganism composed of flagellate Streblomastix strix and complex community of Bacteroidetes bacteria on its surface.</title>
        <authorList>
            <person name="Treitli S.C."/>
            <person name="Kolisko M."/>
            <person name="Husnik F."/>
            <person name="Keeling P."/>
            <person name="Hampl V."/>
        </authorList>
    </citation>
    <scope>NUCLEOTIDE SEQUENCE</scope>
    <source>
        <strain evidence="1">STM</strain>
    </source>
</reference>
<proteinExistence type="predicted"/>
<sequence length="35" mass="4159">MFDENSKVHDLDLLHTSFTLKLVNLHFYHTSITLK</sequence>
<accession>A0A5J4S018</accession>
<organism evidence="1">
    <name type="scientific">termite gut metagenome</name>
    <dbReference type="NCBI Taxonomy" id="433724"/>
    <lineage>
        <taxon>unclassified sequences</taxon>
        <taxon>metagenomes</taxon>
        <taxon>organismal metagenomes</taxon>
    </lineage>
</organism>
<gene>
    <name evidence="1" type="ORF">EZS27_013319</name>
</gene>
<evidence type="ECO:0000313" key="1">
    <source>
        <dbReference type="EMBL" id="KAA6338710.1"/>
    </source>
</evidence>
<dbReference type="AlphaFoldDB" id="A0A5J4S018"/>
<name>A0A5J4S018_9ZZZZ</name>
<comment type="caution">
    <text evidence="1">The sequence shown here is derived from an EMBL/GenBank/DDBJ whole genome shotgun (WGS) entry which is preliminary data.</text>
</comment>
<protein>
    <submittedName>
        <fullName evidence="1">Uncharacterized protein</fullName>
    </submittedName>
</protein>